<dbReference type="Proteomes" id="UP001166585">
    <property type="component" value="Unassembled WGS sequence"/>
</dbReference>
<name>A0ABS5R8R3_9HYPH</name>
<dbReference type="SUPFAM" id="SSF51735">
    <property type="entry name" value="NAD(P)-binding Rossmann-fold domains"/>
    <property type="match status" value="1"/>
</dbReference>
<keyword evidence="1" id="KW-0560">Oxidoreductase</keyword>
<proteinExistence type="inferred from homology"/>
<feature type="domain" description="NAD-dependent epimerase/dehydratase" evidence="3">
    <location>
        <begin position="4"/>
        <end position="245"/>
    </location>
</feature>
<evidence type="ECO:0000259" key="3">
    <source>
        <dbReference type="Pfam" id="PF01370"/>
    </source>
</evidence>
<keyword evidence="5" id="KW-1185">Reference proteome</keyword>
<dbReference type="CDD" id="cd05227">
    <property type="entry name" value="AR_SDR_e"/>
    <property type="match status" value="1"/>
</dbReference>
<sequence>MATVLVTGGSGFIAAHVMLRLLGAGHEVRASLRDPRRAAGVLAMLQAGGGTPGDALSFVTADLLEDAGWDRAVEGADYVLHVASPFPAGVPDDPDELIRPAREGTLRVLRAARKAGVKRVVVTSSFAAIGYGHEGRGPDGTLYDETDWTVPDAPDVQPYMASKTLAERAAWAFMAEKGGPMELAVVNPVAVFGPALGPDLSTSVSLIKALLDGRLPAVPRIHFGVVDARDVAELHLRAMTEPVAAGQRFLATAGGSVSLHTIARLLRRELGPVARRVPRIELPDMLVRLAALALPMARAAVPQLGRRREGSYAKAQSLLGWTPRSMEEAVLASAESLSALGLVGR</sequence>
<accession>A0ABS5R8R3</accession>
<organism evidence="4 5">
    <name type="scientific">Ancylobacter radicis</name>
    <dbReference type="NCBI Taxonomy" id="2836179"/>
    <lineage>
        <taxon>Bacteria</taxon>
        <taxon>Pseudomonadati</taxon>
        <taxon>Pseudomonadota</taxon>
        <taxon>Alphaproteobacteria</taxon>
        <taxon>Hyphomicrobiales</taxon>
        <taxon>Xanthobacteraceae</taxon>
        <taxon>Ancylobacter</taxon>
    </lineage>
</organism>
<evidence type="ECO:0000313" key="5">
    <source>
        <dbReference type="Proteomes" id="UP001166585"/>
    </source>
</evidence>
<evidence type="ECO:0000256" key="1">
    <source>
        <dbReference type="ARBA" id="ARBA00023002"/>
    </source>
</evidence>
<protein>
    <submittedName>
        <fullName evidence="4">Aldehyde reductase</fullName>
    </submittedName>
</protein>
<evidence type="ECO:0000256" key="2">
    <source>
        <dbReference type="ARBA" id="ARBA00023445"/>
    </source>
</evidence>
<dbReference type="RefSeq" id="WP_213755274.1">
    <property type="nucleotide sequence ID" value="NZ_JAHCQH010000015.1"/>
</dbReference>
<gene>
    <name evidence="4" type="ORF">KIP89_10370</name>
</gene>
<dbReference type="InterPro" id="IPR036291">
    <property type="entry name" value="NAD(P)-bd_dom_sf"/>
</dbReference>
<dbReference type="EMBL" id="JAHCQH010000015">
    <property type="protein sequence ID" value="MBS9477512.1"/>
    <property type="molecule type" value="Genomic_DNA"/>
</dbReference>
<dbReference type="Pfam" id="PF01370">
    <property type="entry name" value="Epimerase"/>
    <property type="match status" value="1"/>
</dbReference>
<dbReference type="PANTHER" id="PTHR10366">
    <property type="entry name" value="NAD DEPENDENT EPIMERASE/DEHYDRATASE"/>
    <property type="match status" value="1"/>
</dbReference>
<dbReference type="InterPro" id="IPR050425">
    <property type="entry name" value="NAD(P)_dehydrat-like"/>
</dbReference>
<comment type="similarity">
    <text evidence="2">Belongs to the NAD(P)-dependent epimerase/dehydratase family. Dihydroflavonol-4-reductase subfamily.</text>
</comment>
<evidence type="ECO:0000313" key="4">
    <source>
        <dbReference type="EMBL" id="MBS9477512.1"/>
    </source>
</evidence>
<comment type="caution">
    <text evidence="4">The sequence shown here is derived from an EMBL/GenBank/DDBJ whole genome shotgun (WGS) entry which is preliminary data.</text>
</comment>
<dbReference type="Gene3D" id="3.40.50.720">
    <property type="entry name" value="NAD(P)-binding Rossmann-like Domain"/>
    <property type="match status" value="1"/>
</dbReference>
<dbReference type="PANTHER" id="PTHR10366:SF564">
    <property type="entry name" value="STEROL-4-ALPHA-CARBOXYLATE 3-DEHYDROGENASE, DECARBOXYLATING"/>
    <property type="match status" value="1"/>
</dbReference>
<reference evidence="4" key="1">
    <citation type="submission" date="2021-05" db="EMBL/GenBank/DDBJ databases">
        <authorList>
            <person name="Sun Q."/>
            <person name="Inoue M."/>
        </authorList>
    </citation>
    <scope>NUCLEOTIDE SEQUENCE</scope>
    <source>
        <strain evidence="4">VKM B-3255</strain>
    </source>
</reference>
<dbReference type="InterPro" id="IPR001509">
    <property type="entry name" value="Epimerase_deHydtase"/>
</dbReference>